<gene>
    <name evidence="1" type="ORF">WS90_08020</name>
</gene>
<reference evidence="1 2" key="1">
    <citation type="submission" date="2015-11" db="EMBL/GenBank/DDBJ databases">
        <title>Expanding the genomic diversity of Burkholderia species for the development of highly accurate diagnostics.</title>
        <authorList>
            <person name="Sahl J."/>
            <person name="Keim P."/>
            <person name="Wagner D."/>
        </authorList>
    </citation>
    <scope>NUCLEOTIDE SEQUENCE [LARGE SCALE GENOMIC DNA]</scope>
    <source>
        <strain evidence="1 2">MSMB1302</strain>
    </source>
</reference>
<evidence type="ECO:0000313" key="2">
    <source>
        <dbReference type="Proteomes" id="UP000069001"/>
    </source>
</evidence>
<dbReference type="AlphaFoldDB" id="A0A118KL51"/>
<organism evidence="1 2">
    <name type="scientific">Burkholderia cepacia</name>
    <name type="common">Pseudomonas cepacia</name>
    <dbReference type="NCBI Taxonomy" id="292"/>
    <lineage>
        <taxon>Bacteria</taxon>
        <taxon>Pseudomonadati</taxon>
        <taxon>Pseudomonadota</taxon>
        <taxon>Betaproteobacteria</taxon>
        <taxon>Burkholderiales</taxon>
        <taxon>Burkholderiaceae</taxon>
        <taxon>Burkholderia</taxon>
        <taxon>Burkholderia cepacia complex</taxon>
    </lineage>
</organism>
<proteinExistence type="predicted"/>
<name>A0A118KL51_BURCE</name>
<dbReference type="Proteomes" id="UP000069001">
    <property type="component" value="Unassembled WGS sequence"/>
</dbReference>
<dbReference type="EMBL" id="LOYH01000027">
    <property type="protein sequence ID" value="KVK86208.1"/>
    <property type="molecule type" value="Genomic_DNA"/>
</dbReference>
<evidence type="ECO:0000313" key="1">
    <source>
        <dbReference type="EMBL" id="KVK86208.1"/>
    </source>
</evidence>
<dbReference type="RefSeq" id="WP_059728461.1">
    <property type="nucleotide sequence ID" value="NZ_LOYH01000027.1"/>
</dbReference>
<protein>
    <submittedName>
        <fullName evidence="1">Uncharacterized protein</fullName>
    </submittedName>
</protein>
<sequence length="116" mass="11550">MKDTANNLALGLGVAVLGFALYRYFQGQGAANAAAPSSSTPYVASGQTGSGFPGALSTLLNFGGSTNGPSPLAVDNPYASTSWNPDALSTAMSQDLGAALQAAGERGVNSYGFTLP</sequence>
<accession>A0A118KL51</accession>
<comment type="caution">
    <text evidence="1">The sequence shown here is derived from an EMBL/GenBank/DDBJ whole genome shotgun (WGS) entry which is preliminary data.</text>
</comment>